<name>A0A609NTZ0_SALET</name>
<evidence type="ECO:0000313" key="2">
    <source>
        <dbReference type="EMBL" id="ECU8980611.1"/>
    </source>
</evidence>
<comment type="caution">
    <text evidence="2">The sequence shown here is derived from an EMBL/GenBank/DDBJ whole genome shotgun (WGS) entry which is preliminary data.</text>
</comment>
<dbReference type="EMBL" id="AAKRJY010000059">
    <property type="protein sequence ID" value="ECU8980611.1"/>
    <property type="molecule type" value="Genomic_DNA"/>
</dbReference>
<protein>
    <recommendedName>
        <fullName evidence="3">Type 1 fimbrial protein</fullName>
    </recommendedName>
</protein>
<sequence>MKKSMAGQGAAGALLLAGLMMSAGAMAASGDPVQGGSGSVTINVPIVTSTCSVTMPTEVNFDPVDKKSIIADGVTHDLSQKGNMDITLSGCSGKTLQLSTRAHDISPALNVRGNFSSGDPDHSLVYLISYPNVPEITGGYPSVIRFMYLDNIHPLTIKPNSDTYLMASKIYLESTGRNPSNLGTTVSGGFDYTFTYQ</sequence>
<evidence type="ECO:0008006" key="3">
    <source>
        <dbReference type="Google" id="ProtNLM"/>
    </source>
</evidence>
<feature type="chain" id="PRO_5030145617" description="Type 1 fimbrial protein" evidence="1">
    <location>
        <begin position="28"/>
        <end position="197"/>
    </location>
</feature>
<proteinExistence type="predicted"/>
<dbReference type="SUPFAM" id="SSF49401">
    <property type="entry name" value="Bacterial adhesins"/>
    <property type="match status" value="1"/>
</dbReference>
<accession>A0A609NTZ0</accession>
<dbReference type="AlphaFoldDB" id="A0A609NTZ0"/>
<gene>
    <name evidence="2" type="ORF">CDA92_22460</name>
</gene>
<evidence type="ECO:0000256" key="1">
    <source>
        <dbReference type="SAM" id="SignalP"/>
    </source>
</evidence>
<reference evidence="2" key="1">
    <citation type="submission" date="2018-07" db="EMBL/GenBank/DDBJ databases">
        <authorList>
            <consortium name="PulseNet: The National Subtyping Network for Foodborne Disease Surveillance"/>
            <person name="Tarr C.L."/>
            <person name="Trees E."/>
            <person name="Katz L.S."/>
            <person name="Carleton-Romer H.A."/>
            <person name="Stroika S."/>
            <person name="Kucerova Z."/>
            <person name="Roache K.F."/>
            <person name="Sabol A.L."/>
            <person name="Besser J."/>
            <person name="Gerner-Smidt P."/>
        </authorList>
    </citation>
    <scope>NUCLEOTIDE SEQUENCE</scope>
    <source>
        <strain evidence="2">PNUSAS014556</strain>
    </source>
</reference>
<feature type="signal peptide" evidence="1">
    <location>
        <begin position="1"/>
        <end position="27"/>
    </location>
</feature>
<dbReference type="InterPro" id="IPR008966">
    <property type="entry name" value="Adhesion_dom_sf"/>
</dbReference>
<keyword evidence="1" id="KW-0732">Signal</keyword>
<organism evidence="2">
    <name type="scientific">Salmonella enterica subsp. enterica serovar Sandiego</name>
    <dbReference type="NCBI Taxonomy" id="1151002"/>
    <lineage>
        <taxon>Bacteria</taxon>
        <taxon>Pseudomonadati</taxon>
        <taxon>Pseudomonadota</taxon>
        <taxon>Gammaproteobacteria</taxon>
        <taxon>Enterobacterales</taxon>
        <taxon>Enterobacteriaceae</taxon>
        <taxon>Salmonella</taxon>
    </lineage>
</organism>